<dbReference type="Proteomes" id="UP000247832">
    <property type="component" value="Unassembled WGS sequence"/>
</dbReference>
<sequence>MGFLRRAIRAFPTSQSGAMAWLGMALVAVTVSASVPSGGIVSAIRFMSVKAAASVCRVLAAAIFW</sequence>
<evidence type="ECO:0000313" key="2">
    <source>
        <dbReference type="Proteomes" id="UP000247832"/>
    </source>
</evidence>
<dbReference type="AlphaFoldDB" id="A0A2V5LBM5"/>
<name>A0A2V5LBM5_9MICC</name>
<protein>
    <submittedName>
        <fullName evidence="1">Uncharacterized protein</fullName>
    </submittedName>
</protein>
<reference evidence="1 2" key="1">
    <citation type="submission" date="2018-05" db="EMBL/GenBank/DDBJ databases">
        <title>Genetic diversity of glacier-inhabiting Cryobacterium bacteria in China and description of Cryobacterium mengkeensis sp. nov. and Arthrobacter glacialis sp. nov.</title>
        <authorList>
            <person name="Liu Q."/>
            <person name="Xin Y.-H."/>
        </authorList>
    </citation>
    <scope>NUCLEOTIDE SEQUENCE [LARGE SCALE GENOMIC DNA]</scope>
    <source>
        <strain evidence="1 2">LI2</strain>
    </source>
</reference>
<keyword evidence="2" id="KW-1185">Reference proteome</keyword>
<gene>
    <name evidence="1" type="ORF">CVV68_10560</name>
</gene>
<proteinExistence type="predicted"/>
<evidence type="ECO:0000313" key="1">
    <source>
        <dbReference type="EMBL" id="PYI67183.1"/>
    </source>
</evidence>
<accession>A0A2V5LBM5</accession>
<organism evidence="1 2">
    <name type="scientific">Arthrobacter livingstonensis</name>
    <dbReference type="NCBI Taxonomy" id="670078"/>
    <lineage>
        <taxon>Bacteria</taxon>
        <taxon>Bacillati</taxon>
        <taxon>Actinomycetota</taxon>
        <taxon>Actinomycetes</taxon>
        <taxon>Micrococcales</taxon>
        <taxon>Micrococcaceae</taxon>
        <taxon>Arthrobacter</taxon>
    </lineage>
</organism>
<dbReference type="EMBL" id="QJVD01000010">
    <property type="protein sequence ID" value="PYI67183.1"/>
    <property type="molecule type" value="Genomic_DNA"/>
</dbReference>
<comment type="caution">
    <text evidence="1">The sequence shown here is derived from an EMBL/GenBank/DDBJ whole genome shotgun (WGS) entry which is preliminary data.</text>
</comment>